<feature type="compositionally biased region" description="Basic and acidic residues" evidence="1">
    <location>
        <begin position="260"/>
        <end position="274"/>
    </location>
</feature>
<feature type="compositionally biased region" description="Basic residues" evidence="1">
    <location>
        <begin position="42"/>
        <end position="52"/>
    </location>
</feature>
<proteinExistence type="predicted"/>
<dbReference type="PANTHER" id="PTHR35519:SF2">
    <property type="entry name" value="PH DOMAIN PROTEIN"/>
    <property type="match status" value="1"/>
</dbReference>
<dbReference type="Proteomes" id="UP000235786">
    <property type="component" value="Unassembled WGS sequence"/>
</dbReference>
<dbReference type="EMBL" id="KZ613947">
    <property type="protein sequence ID" value="PMD39119.1"/>
    <property type="molecule type" value="Genomic_DNA"/>
</dbReference>
<accession>A0A2J6RKV2</accession>
<evidence type="ECO:0000313" key="2">
    <source>
        <dbReference type="EMBL" id="PMD39119.1"/>
    </source>
</evidence>
<evidence type="ECO:0008006" key="4">
    <source>
        <dbReference type="Google" id="ProtNLM"/>
    </source>
</evidence>
<keyword evidence="3" id="KW-1185">Reference proteome</keyword>
<feature type="compositionally biased region" description="Polar residues" evidence="1">
    <location>
        <begin position="208"/>
        <end position="232"/>
    </location>
</feature>
<gene>
    <name evidence="2" type="ORF">L207DRAFT_567432</name>
</gene>
<dbReference type="InterPro" id="IPR025187">
    <property type="entry name" value="DUF4112"/>
</dbReference>
<dbReference type="AlphaFoldDB" id="A0A2J6RKV2"/>
<name>A0A2J6RKV2_HYAVF</name>
<dbReference type="STRING" id="1149755.A0A2J6RKV2"/>
<evidence type="ECO:0000313" key="3">
    <source>
        <dbReference type="Proteomes" id="UP000235786"/>
    </source>
</evidence>
<feature type="region of interest" description="Disordered" evidence="1">
    <location>
        <begin position="33"/>
        <end position="54"/>
    </location>
</feature>
<sequence length="296" mass="32869">MTSVVAKYISKRVLGETMQNNFGKEDPYFETVPATRLDGRPSSKKGKKRRKALPAGISEHDAKVLTKVKRRAYRLDMSLFNCCGIRFGWSSVIGIIPGIGDVIDAFMAMMVLRTCQQVEGGLPNEVKAKMLFNIVLDFGIGLVPFLGDIADALFRANTRNAVVLEKFLRAKGERALKAQGQPLPQIDPSDPDEFDRQMRAEHGPPPQYTTALPTRQGTQPPTRQGIQMQNGTGRSGAPHQDVEPEQRSGGFFSGFGSKKKQQDVERGDQSRRDAPLPNPPDNDARRNQSTLQKNRY</sequence>
<dbReference type="OrthoDB" id="2103474at2759"/>
<organism evidence="2 3">
    <name type="scientific">Hyaloscypha variabilis (strain UAMH 11265 / GT02V1 / F)</name>
    <name type="common">Meliniomyces variabilis</name>
    <dbReference type="NCBI Taxonomy" id="1149755"/>
    <lineage>
        <taxon>Eukaryota</taxon>
        <taxon>Fungi</taxon>
        <taxon>Dikarya</taxon>
        <taxon>Ascomycota</taxon>
        <taxon>Pezizomycotina</taxon>
        <taxon>Leotiomycetes</taxon>
        <taxon>Helotiales</taxon>
        <taxon>Hyaloscyphaceae</taxon>
        <taxon>Hyaloscypha</taxon>
        <taxon>Hyaloscypha variabilis</taxon>
    </lineage>
</organism>
<reference evidence="2 3" key="1">
    <citation type="submission" date="2016-04" db="EMBL/GenBank/DDBJ databases">
        <title>A degradative enzymes factory behind the ericoid mycorrhizal symbiosis.</title>
        <authorList>
            <consortium name="DOE Joint Genome Institute"/>
            <person name="Martino E."/>
            <person name="Morin E."/>
            <person name="Grelet G."/>
            <person name="Kuo A."/>
            <person name="Kohler A."/>
            <person name="Daghino S."/>
            <person name="Barry K."/>
            <person name="Choi C."/>
            <person name="Cichocki N."/>
            <person name="Clum A."/>
            <person name="Copeland A."/>
            <person name="Hainaut M."/>
            <person name="Haridas S."/>
            <person name="Labutti K."/>
            <person name="Lindquist E."/>
            <person name="Lipzen A."/>
            <person name="Khouja H.-R."/>
            <person name="Murat C."/>
            <person name="Ohm R."/>
            <person name="Olson A."/>
            <person name="Spatafora J."/>
            <person name="Veneault-Fourrey C."/>
            <person name="Henrissat B."/>
            <person name="Grigoriev I."/>
            <person name="Martin F."/>
            <person name="Perotto S."/>
        </authorList>
    </citation>
    <scope>NUCLEOTIDE SEQUENCE [LARGE SCALE GENOMIC DNA]</scope>
    <source>
        <strain evidence="2 3">F</strain>
    </source>
</reference>
<feature type="region of interest" description="Disordered" evidence="1">
    <location>
        <begin position="178"/>
        <end position="296"/>
    </location>
</feature>
<dbReference type="Pfam" id="PF13430">
    <property type="entry name" value="DUF4112"/>
    <property type="match status" value="1"/>
</dbReference>
<evidence type="ECO:0000256" key="1">
    <source>
        <dbReference type="SAM" id="MobiDB-lite"/>
    </source>
</evidence>
<dbReference type="PANTHER" id="PTHR35519">
    <property type="entry name" value="MEMBRANE PROTEINS"/>
    <property type="match status" value="1"/>
</dbReference>
<protein>
    <recommendedName>
        <fullName evidence="4">PH domain-containing protein</fullName>
    </recommendedName>
</protein>